<dbReference type="Pfam" id="PF04966">
    <property type="entry name" value="OprB"/>
    <property type="match status" value="1"/>
</dbReference>
<dbReference type="InterPro" id="IPR001119">
    <property type="entry name" value="SLH_dom"/>
</dbReference>
<dbReference type="InterPro" id="IPR051465">
    <property type="entry name" value="Cell_Envelope_Struct_Comp"/>
</dbReference>
<dbReference type="OrthoDB" id="474791at2"/>
<proteinExistence type="inferred from homology"/>
<organism evidence="3 4">
    <name type="scientific">Calothrix parasitica NIES-267</name>
    <dbReference type="NCBI Taxonomy" id="1973488"/>
    <lineage>
        <taxon>Bacteria</taxon>
        <taxon>Bacillati</taxon>
        <taxon>Cyanobacteriota</taxon>
        <taxon>Cyanophyceae</taxon>
        <taxon>Nostocales</taxon>
        <taxon>Calotrichaceae</taxon>
        <taxon>Calothrix</taxon>
    </lineage>
</organism>
<dbReference type="EMBL" id="AP018227">
    <property type="protein sequence ID" value="BAY82945.1"/>
    <property type="molecule type" value="Genomic_DNA"/>
</dbReference>
<evidence type="ECO:0000256" key="1">
    <source>
        <dbReference type="RuleBase" id="RU363072"/>
    </source>
</evidence>
<dbReference type="PANTHER" id="PTHR43308">
    <property type="entry name" value="OUTER MEMBRANE PROTEIN ALPHA-RELATED"/>
    <property type="match status" value="1"/>
</dbReference>
<dbReference type="InterPro" id="IPR047684">
    <property type="entry name" value="Por_som-like"/>
</dbReference>
<dbReference type="SUPFAM" id="SSF56935">
    <property type="entry name" value="Porins"/>
    <property type="match status" value="1"/>
</dbReference>
<dbReference type="PANTHER" id="PTHR43308:SF1">
    <property type="entry name" value="OUTER MEMBRANE PROTEIN ALPHA"/>
    <property type="match status" value="1"/>
</dbReference>
<feature type="chain" id="PRO_5011814388" evidence="1">
    <location>
        <begin position="18"/>
        <end position="511"/>
    </location>
</feature>
<evidence type="ECO:0000313" key="4">
    <source>
        <dbReference type="Proteomes" id="UP000218418"/>
    </source>
</evidence>
<dbReference type="GO" id="GO:0015288">
    <property type="term" value="F:porin activity"/>
    <property type="evidence" value="ECO:0007669"/>
    <property type="project" value="InterPro"/>
</dbReference>
<feature type="domain" description="SLH" evidence="2">
    <location>
        <begin position="43"/>
        <end position="107"/>
    </location>
</feature>
<keyword evidence="1" id="KW-0732">Signal</keyword>
<dbReference type="Pfam" id="PF00395">
    <property type="entry name" value="SLH"/>
    <property type="match status" value="1"/>
</dbReference>
<dbReference type="AlphaFoldDB" id="A0A1Z4LNW4"/>
<dbReference type="InterPro" id="IPR007049">
    <property type="entry name" value="Carb-sel_porin_OprB"/>
</dbReference>
<reference evidence="3 4" key="1">
    <citation type="submission" date="2017-06" db="EMBL/GenBank/DDBJ databases">
        <title>Genome sequencing of cyanobaciteial culture collection at National Institute for Environmental Studies (NIES).</title>
        <authorList>
            <person name="Hirose Y."/>
            <person name="Shimura Y."/>
            <person name="Fujisawa T."/>
            <person name="Nakamura Y."/>
            <person name="Kawachi M."/>
        </authorList>
    </citation>
    <scope>NUCLEOTIDE SEQUENCE [LARGE SCALE GENOMIC DNA]</scope>
    <source>
        <strain evidence="3 4">NIES-267</strain>
    </source>
</reference>
<dbReference type="GO" id="GO:0008643">
    <property type="term" value="P:carbohydrate transport"/>
    <property type="evidence" value="ECO:0007669"/>
    <property type="project" value="InterPro"/>
</dbReference>
<name>A0A1Z4LNW4_9CYAN</name>
<sequence length="511" mass="54792">MAKLLLNVLKLSPVVLAATFFVSNGAFASEKVTSVDELAQVTSVDQLSDVQTSHWAFQSVKSLVERYNCVAGYPDGTFRGNRSMSRYEFAALLNGCLDRVVQLIPSGPSGGTDMAMVNKLREEFAAELATLRGKVDGLDYRVGELEGANKFSTTAKLKGKVEFITGGVFGPNDRIGSAAGSDDFEDQITFGQRTRLDITSSFTGKDKLRVRLHQRNNDSFGSNRTGTNMSRIDVQGDSGSVEVEKLNYNFKPSKNINASVWALGAGMDDFLDADKAKVQTTRFAKRNPLTHRSNSEDQGAGATIKFNKNVNLQVGYTTVDGNQAGTGNGIGGSYDIGTQLNLKAGGFKIGATYVHSEGSNGTDFSHKTGSTNASFFGGGNGVSSDSFGIQASTKLGKKTKVGGWYGLTNVDEDVTGNDATLQNWAVFASIKDFAKKGNVLGMTFGMPPKVTSANGTATEDADTSYLLDVTYRHKVTDRLSLQPGFFAVFNPNHDNDNGTIYGAVLNTTFKF</sequence>
<feature type="signal peptide" evidence="1">
    <location>
        <begin position="1"/>
        <end position="17"/>
    </location>
</feature>
<comment type="similarity">
    <text evidence="1">Belongs to the OprB family.</text>
</comment>
<evidence type="ECO:0000313" key="3">
    <source>
        <dbReference type="EMBL" id="BAY82945.1"/>
    </source>
</evidence>
<dbReference type="PROSITE" id="PS51272">
    <property type="entry name" value="SLH"/>
    <property type="match status" value="1"/>
</dbReference>
<evidence type="ECO:0000259" key="2">
    <source>
        <dbReference type="PROSITE" id="PS51272"/>
    </source>
</evidence>
<dbReference type="Proteomes" id="UP000218418">
    <property type="component" value="Chromosome"/>
</dbReference>
<dbReference type="GO" id="GO:0016020">
    <property type="term" value="C:membrane"/>
    <property type="evidence" value="ECO:0007669"/>
    <property type="project" value="InterPro"/>
</dbReference>
<keyword evidence="4" id="KW-1185">Reference proteome</keyword>
<gene>
    <name evidence="3" type="ORF">NIES267_24310</name>
</gene>
<dbReference type="NCBIfam" id="NF033921">
    <property type="entry name" value="por_somb"/>
    <property type="match status" value="1"/>
</dbReference>
<accession>A0A1Z4LNW4</accession>
<protein>
    <submittedName>
        <fullName evidence="3">Carbohydrate-selective porin OprB</fullName>
    </submittedName>
</protein>